<dbReference type="EMBL" id="KC246782">
    <property type="protein sequence ID" value="AHF24004.1"/>
    <property type="molecule type" value="Genomic_DNA"/>
</dbReference>
<dbReference type="PANTHER" id="PTHR47514">
    <property type="entry name" value="TRANSKETOLASE N-TERMINAL SECTION-RELATED"/>
    <property type="match status" value="1"/>
</dbReference>
<evidence type="ECO:0000256" key="2">
    <source>
        <dbReference type="ARBA" id="ARBA00007131"/>
    </source>
</evidence>
<reference evidence="7" key="1">
    <citation type="journal article" date="2013" name="PLoS ONE">
        <title>Metagenomic insights into the carbohydrate-active enzymes carried by the microorganisms adhering to solid digesta in the rumen of cows.</title>
        <authorList>
            <person name="Wang L."/>
            <person name="Hatem A."/>
            <person name="Catalyurek U.V."/>
            <person name="Morrison M."/>
            <person name="Yu Z."/>
        </authorList>
    </citation>
    <scope>NUCLEOTIDE SEQUENCE</scope>
</reference>
<accession>W0FKM3</accession>
<dbReference type="AlphaFoldDB" id="W0FKM3"/>
<dbReference type="GO" id="GO:0046872">
    <property type="term" value="F:metal ion binding"/>
    <property type="evidence" value="ECO:0007669"/>
    <property type="project" value="UniProtKB-KW"/>
</dbReference>
<comment type="similarity">
    <text evidence="2">Belongs to the transketolase family.</text>
</comment>
<dbReference type="Gene3D" id="3.40.50.970">
    <property type="match status" value="1"/>
</dbReference>
<feature type="domain" description="Transketolase N-terminal" evidence="6">
    <location>
        <begin position="26"/>
        <end position="270"/>
    </location>
</feature>
<keyword evidence="5" id="KW-0786">Thiamine pyrophosphate</keyword>
<evidence type="ECO:0000259" key="6">
    <source>
        <dbReference type="Pfam" id="PF00456"/>
    </source>
</evidence>
<evidence type="ECO:0000313" key="7">
    <source>
        <dbReference type="EMBL" id="AHF24004.1"/>
    </source>
</evidence>
<evidence type="ECO:0000256" key="5">
    <source>
        <dbReference type="ARBA" id="ARBA00023052"/>
    </source>
</evidence>
<evidence type="ECO:0000256" key="4">
    <source>
        <dbReference type="ARBA" id="ARBA00022723"/>
    </source>
</evidence>
<dbReference type="SUPFAM" id="SSF52518">
    <property type="entry name" value="Thiamin diphosphate-binding fold (THDP-binding)"/>
    <property type="match status" value="1"/>
</dbReference>
<dbReference type="InterPro" id="IPR005474">
    <property type="entry name" value="Transketolase_N"/>
</dbReference>
<evidence type="ECO:0000256" key="1">
    <source>
        <dbReference type="ARBA" id="ARBA00001964"/>
    </source>
</evidence>
<dbReference type="PROSITE" id="PS00801">
    <property type="entry name" value="TRANSKETOLASE_1"/>
    <property type="match status" value="1"/>
</dbReference>
<protein>
    <submittedName>
        <fullName evidence="7">Transketolase, N-subunit</fullName>
    </submittedName>
</protein>
<dbReference type="Pfam" id="PF00456">
    <property type="entry name" value="Transketolase_N"/>
    <property type="match status" value="1"/>
</dbReference>
<dbReference type="PANTHER" id="PTHR47514:SF1">
    <property type="entry name" value="TRANSKETOLASE N-TERMINAL SECTION-RELATED"/>
    <property type="match status" value="1"/>
</dbReference>
<dbReference type="GO" id="GO:0016740">
    <property type="term" value="F:transferase activity"/>
    <property type="evidence" value="ECO:0007669"/>
    <property type="project" value="UniProtKB-KW"/>
</dbReference>
<sequence>MTKSEAEKKKGEQQAMNALAKKAYDLRQDVVDIIVSGGGGHIGGDMSSVEIMLTLYSRMNVDPAKADDPDRDRFVLSKGHCVETLYAVLADKGFLDIEEVKAQFSRFGSEYIGHPHNTLPGIEMNSGSLGHGLSVCVGMALAGRMDGRKYRVYTLMGDGELAEGSIWEALMAGGHYKLDNLCAVVDRNHLQISGNTEDVMGHHDLHARFAAFDWHVIDVADGNDIDQLNAAFDEAERTKGCPTIIIANTVKGLGSPLMENKAGWHHHLPNREEYEQITKDLKARKEALDHE</sequence>
<dbReference type="CDD" id="cd02012">
    <property type="entry name" value="TPP_TK"/>
    <property type="match status" value="1"/>
</dbReference>
<name>W0FKM3_9BACT</name>
<evidence type="ECO:0000256" key="3">
    <source>
        <dbReference type="ARBA" id="ARBA00022679"/>
    </source>
</evidence>
<keyword evidence="4" id="KW-0479">Metal-binding</keyword>
<proteinExistence type="inferred from homology"/>
<organism evidence="7">
    <name type="scientific">uncultured bacterium Contig1756</name>
    <dbReference type="NCBI Taxonomy" id="1393499"/>
    <lineage>
        <taxon>Bacteria</taxon>
        <taxon>environmental samples</taxon>
    </lineage>
</organism>
<keyword evidence="3" id="KW-0808">Transferase</keyword>
<dbReference type="InterPro" id="IPR029061">
    <property type="entry name" value="THDP-binding"/>
</dbReference>
<dbReference type="InterPro" id="IPR049557">
    <property type="entry name" value="Transketolase_CS"/>
</dbReference>
<comment type="cofactor">
    <cofactor evidence="1">
        <name>thiamine diphosphate</name>
        <dbReference type="ChEBI" id="CHEBI:58937"/>
    </cofactor>
</comment>